<dbReference type="InterPro" id="IPR019826">
    <property type="entry name" value="Carboxylesterase_B_AS"/>
</dbReference>
<dbReference type="Pfam" id="PF00135">
    <property type="entry name" value="COesterase"/>
    <property type="match status" value="2"/>
</dbReference>
<evidence type="ECO:0000256" key="2">
    <source>
        <dbReference type="ARBA" id="ARBA00022801"/>
    </source>
</evidence>
<evidence type="ECO:0000256" key="3">
    <source>
        <dbReference type="ARBA" id="ARBA00023157"/>
    </source>
</evidence>
<proteinExistence type="inferred from homology"/>
<feature type="domain" description="Carboxylesterase type B" evidence="5">
    <location>
        <begin position="556"/>
        <end position="1067"/>
    </location>
</feature>
<organism evidence="6 7">
    <name type="scientific">Salarias fasciatus</name>
    <name type="common">Jewelled blenny</name>
    <name type="synonym">Blennius fasciatus</name>
    <dbReference type="NCBI Taxonomy" id="181472"/>
    <lineage>
        <taxon>Eukaryota</taxon>
        <taxon>Metazoa</taxon>
        <taxon>Chordata</taxon>
        <taxon>Craniata</taxon>
        <taxon>Vertebrata</taxon>
        <taxon>Euteleostomi</taxon>
        <taxon>Actinopterygii</taxon>
        <taxon>Neopterygii</taxon>
        <taxon>Teleostei</taxon>
        <taxon>Neoteleostei</taxon>
        <taxon>Acanthomorphata</taxon>
        <taxon>Ovalentaria</taxon>
        <taxon>Blenniimorphae</taxon>
        <taxon>Blenniiformes</taxon>
        <taxon>Blennioidei</taxon>
        <taxon>Blenniidae</taxon>
        <taxon>Salariinae</taxon>
        <taxon>Salarias</taxon>
    </lineage>
</organism>
<evidence type="ECO:0000256" key="1">
    <source>
        <dbReference type="ARBA" id="ARBA00005964"/>
    </source>
</evidence>
<evidence type="ECO:0000259" key="5">
    <source>
        <dbReference type="Pfam" id="PF00135"/>
    </source>
</evidence>
<protein>
    <submittedName>
        <fullName evidence="6">Liver carboxylesterase 2-like</fullName>
    </submittedName>
</protein>
<accession>A0A672GWE5</accession>
<keyword evidence="2" id="KW-0378">Hydrolase</keyword>
<name>A0A672GWE5_SALFA</name>
<dbReference type="GO" id="GO:0016787">
    <property type="term" value="F:hydrolase activity"/>
    <property type="evidence" value="ECO:0007669"/>
    <property type="project" value="UniProtKB-KW"/>
</dbReference>
<dbReference type="Proteomes" id="UP000472267">
    <property type="component" value="Chromosome 7"/>
</dbReference>
<feature type="signal peptide" evidence="4">
    <location>
        <begin position="1"/>
        <end position="22"/>
    </location>
</feature>
<dbReference type="Ensembl" id="ENSSFAT00005016441.1">
    <property type="protein sequence ID" value="ENSSFAP00005015799.1"/>
    <property type="gene ID" value="ENSSFAG00005008416.1"/>
</dbReference>
<sequence length="1090" mass="120198">MELRSTQTFCLLLSLLFASVAADLHSPEVHTELGSLKGQYVTVKGTEAGVHAFLGVPFAKQPVGPSLRLAAPQPVEGWKGVRDATKQPAMCIQSREIVLDLLDKLGGLSAEIPEVSEDCLYLNIYTPAKKPQNAKLPVMVWIHGGGFTLGSASIYDGSALAAYQDVVVVLIQYRLGLLGFLSTGDEHVSGNFGLLDQVEALKWIQQHIHNFGGNPDLVTIFGESAGGVSVSLLLLSPLADGLFHQAIAESGTAAMDMIVSNDPLPMTKVIANLTGCSSESTERFGECIRHLDIDPIISLAKDPAVRYIINVDGHFLRKPVDELFRNHELQTVPFMTGVTNDEGGFLVPSFLFPSNWTEGLDRDLVVNVMSLFFPDEKAAVVLKQLIEEYIGTGEDQIRNRDGFTEMFGDIIFNIPVVKTVNAHRDAGAAVYLYEYQHPPKALRDKRPSFVKSDHGDEILMVFGLCFTTTHVTLQVECPEEEEQLSRTIMSYWANFARTGSPNGDGLAHWPKYGAEEQYLAIGLKEQVVADHLKKDRFVFMTETFPEKIKQLQEKHAPEVHTELGSLKGQYVTVKGTEAGVHAFLGVPFAKPPVGPSLRLAAPQPVEGWKGVRDATKQPAMCIQSREIVLDLLDKLGGLAAKIPEVSEDCLYLNIYTPAEKPQNAKLPVMVWIHGGGFTMGSASMYDGSALAAYQDVVVVLIQYRLGLLGFLSTGDEHVSGNYGLLDQVEALKWIQQHIHNFGGNPDLVTIFGESAGGVSVSLLLLSPLSDGLFHRAIAESGTAAMDSLVSDDPLPMAKVIANLSGCSLESTEKFGECIRHLDIDPIITIAEDPTVRYIINVDGHFLRKPVDELFRNHELQTVPFMTGVTNDECGFLLPSFFLPSNWTEGVDQEQIVNVMSIFFPGERAAVALKQSLKEYIGTGEDRIRNRDGFIEMFGDMIFNIPVVKTVNAHRDAGAAVYLYESQHPPKVLRDKRPSFVKSDHGDEIVMVLGLCFTTTHIKLQVECPEEDEQLSRTFMSYWANFARTGSPNGDGVAHWPKYGAEEQYLAIGVKEQVVADHLKKDRFFFMTRILPEKIKQFQEKTEHSEL</sequence>
<reference evidence="6" key="1">
    <citation type="submission" date="2019-06" db="EMBL/GenBank/DDBJ databases">
        <authorList>
            <consortium name="Wellcome Sanger Institute Data Sharing"/>
        </authorList>
    </citation>
    <scope>NUCLEOTIDE SEQUENCE [LARGE SCALE GENOMIC DNA]</scope>
</reference>
<keyword evidence="3" id="KW-1015">Disulfide bond</keyword>
<keyword evidence="4" id="KW-0732">Signal</keyword>
<reference evidence="6" key="2">
    <citation type="submission" date="2025-08" db="UniProtKB">
        <authorList>
            <consortium name="Ensembl"/>
        </authorList>
    </citation>
    <scope>IDENTIFICATION</scope>
</reference>
<reference evidence="6" key="3">
    <citation type="submission" date="2025-09" db="UniProtKB">
        <authorList>
            <consortium name="Ensembl"/>
        </authorList>
    </citation>
    <scope>IDENTIFICATION</scope>
</reference>
<gene>
    <name evidence="6" type="primary">LOC115392038</name>
</gene>
<dbReference type="FunFam" id="3.40.50.1820:FF:000011">
    <property type="entry name" value="Carboxylic ester hydrolase"/>
    <property type="match status" value="2"/>
</dbReference>
<evidence type="ECO:0000313" key="7">
    <source>
        <dbReference type="Proteomes" id="UP000472267"/>
    </source>
</evidence>
<keyword evidence="7" id="KW-1185">Reference proteome</keyword>
<dbReference type="SUPFAM" id="SSF53474">
    <property type="entry name" value="alpha/beta-Hydrolases"/>
    <property type="match status" value="2"/>
</dbReference>
<dbReference type="PANTHER" id="PTHR11559">
    <property type="entry name" value="CARBOXYLESTERASE"/>
    <property type="match status" value="1"/>
</dbReference>
<evidence type="ECO:0000256" key="4">
    <source>
        <dbReference type="SAM" id="SignalP"/>
    </source>
</evidence>
<feature type="domain" description="Carboxylesterase type B" evidence="5">
    <location>
        <begin position="26"/>
        <end position="539"/>
    </location>
</feature>
<dbReference type="InterPro" id="IPR029058">
    <property type="entry name" value="AB_hydrolase_fold"/>
</dbReference>
<dbReference type="InterPro" id="IPR050309">
    <property type="entry name" value="Type-B_Carboxylest/Lipase"/>
</dbReference>
<dbReference type="InterPro" id="IPR002018">
    <property type="entry name" value="CarbesteraseB"/>
</dbReference>
<dbReference type="AlphaFoldDB" id="A0A672GWE5"/>
<dbReference type="PROSITE" id="PS00122">
    <property type="entry name" value="CARBOXYLESTERASE_B_1"/>
    <property type="match status" value="2"/>
</dbReference>
<dbReference type="InterPro" id="IPR019819">
    <property type="entry name" value="Carboxylesterase_B_CS"/>
</dbReference>
<feature type="chain" id="PRO_5025602776" evidence="4">
    <location>
        <begin position="23"/>
        <end position="1090"/>
    </location>
</feature>
<dbReference type="InParanoid" id="A0A672GWE5"/>
<comment type="similarity">
    <text evidence="1">Belongs to the type-B carboxylesterase/lipase family.</text>
</comment>
<dbReference type="PROSITE" id="PS00941">
    <property type="entry name" value="CARBOXYLESTERASE_B_2"/>
    <property type="match status" value="2"/>
</dbReference>
<dbReference type="Gene3D" id="3.40.50.1820">
    <property type="entry name" value="alpha/beta hydrolase"/>
    <property type="match status" value="2"/>
</dbReference>
<dbReference type="CDD" id="cd00312">
    <property type="entry name" value="Esterase_lipase"/>
    <property type="match status" value="2"/>
</dbReference>
<evidence type="ECO:0000313" key="6">
    <source>
        <dbReference type="Ensembl" id="ENSSFAP00005015799.1"/>
    </source>
</evidence>